<protein>
    <submittedName>
        <fullName evidence="1">Uncharacterized protein</fullName>
    </submittedName>
</protein>
<organism evidence="1 2">
    <name type="scientific">Quercus suber</name>
    <name type="common">Cork oak</name>
    <dbReference type="NCBI Taxonomy" id="58331"/>
    <lineage>
        <taxon>Eukaryota</taxon>
        <taxon>Viridiplantae</taxon>
        <taxon>Streptophyta</taxon>
        <taxon>Embryophyta</taxon>
        <taxon>Tracheophyta</taxon>
        <taxon>Spermatophyta</taxon>
        <taxon>Magnoliopsida</taxon>
        <taxon>eudicotyledons</taxon>
        <taxon>Gunneridae</taxon>
        <taxon>Pentapetalae</taxon>
        <taxon>rosids</taxon>
        <taxon>fabids</taxon>
        <taxon>Fagales</taxon>
        <taxon>Fagaceae</taxon>
        <taxon>Quercus</taxon>
    </lineage>
</organism>
<sequence length="82" mass="9285">MAFLIDDILNDSDAKLTILPLASIWIPLTKLSLGEVCDLDPDAILPREEIRNWYPMAKSQLVSSNTKVLIDKSYKFFGRGKM</sequence>
<name>A0AAW0KFX7_QUESU</name>
<evidence type="ECO:0000313" key="1">
    <source>
        <dbReference type="EMBL" id="KAK7838129.1"/>
    </source>
</evidence>
<accession>A0AAW0KFX7</accession>
<evidence type="ECO:0000313" key="2">
    <source>
        <dbReference type="Proteomes" id="UP000237347"/>
    </source>
</evidence>
<comment type="caution">
    <text evidence="1">The sequence shown here is derived from an EMBL/GenBank/DDBJ whole genome shotgun (WGS) entry which is preliminary data.</text>
</comment>
<dbReference type="EMBL" id="PKMF04000313">
    <property type="protein sequence ID" value="KAK7838129.1"/>
    <property type="molecule type" value="Genomic_DNA"/>
</dbReference>
<dbReference type="AlphaFoldDB" id="A0AAW0KFX7"/>
<proteinExistence type="predicted"/>
<keyword evidence="2" id="KW-1185">Reference proteome</keyword>
<gene>
    <name evidence="1" type="ORF">CFP56_020226</name>
</gene>
<dbReference type="Proteomes" id="UP000237347">
    <property type="component" value="Unassembled WGS sequence"/>
</dbReference>
<reference evidence="1 2" key="1">
    <citation type="journal article" date="2018" name="Sci. Data">
        <title>The draft genome sequence of cork oak.</title>
        <authorList>
            <person name="Ramos A.M."/>
            <person name="Usie A."/>
            <person name="Barbosa P."/>
            <person name="Barros P.M."/>
            <person name="Capote T."/>
            <person name="Chaves I."/>
            <person name="Simoes F."/>
            <person name="Abreu I."/>
            <person name="Carrasquinho I."/>
            <person name="Faro C."/>
            <person name="Guimaraes J.B."/>
            <person name="Mendonca D."/>
            <person name="Nobrega F."/>
            <person name="Rodrigues L."/>
            <person name="Saibo N.J.M."/>
            <person name="Varela M.C."/>
            <person name="Egas C."/>
            <person name="Matos J."/>
            <person name="Miguel C.M."/>
            <person name="Oliveira M.M."/>
            <person name="Ricardo C.P."/>
            <person name="Goncalves S."/>
        </authorList>
    </citation>
    <scope>NUCLEOTIDE SEQUENCE [LARGE SCALE GENOMIC DNA]</scope>
    <source>
        <strain evidence="2">cv. HL8</strain>
    </source>
</reference>